<protein>
    <submittedName>
        <fullName evidence="2">Uncharacterized protein</fullName>
    </submittedName>
</protein>
<dbReference type="EMBL" id="CADIKH010000026">
    <property type="protein sequence ID" value="CAB3765114.1"/>
    <property type="molecule type" value="Genomic_DNA"/>
</dbReference>
<sequence>MAHAKHSASAPTLHLRYRSPATRDVNTEDRAGTAIPAQAVVNQPSTFARGNSGVRDQASPSPSAMSAINSAASDSSSARSASIDIVAGIASTALTPN</sequence>
<organism evidence="2 3">
    <name type="scientific">Paraburkholderia humisilvae</name>
    <dbReference type="NCBI Taxonomy" id="627669"/>
    <lineage>
        <taxon>Bacteria</taxon>
        <taxon>Pseudomonadati</taxon>
        <taxon>Pseudomonadota</taxon>
        <taxon>Betaproteobacteria</taxon>
        <taxon>Burkholderiales</taxon>
        <taxon>Burkholderiaceae</taxon>
        <taxon>Paraburkholderia</taxon>
    </lineage>
</organism>
<dbReference type="AlphaFoldDB" id="A0A6J5EHD2"/>
<dbReference type="Proteomes" id="UP000494363">
    <property type="component" value="Unassembled WGS sequence"/>
</dbReference>
<gene>
    <name evidence="2" type="ORF">LMG29542_05049</name>
</gene>
<evidence type="ECO:0000313" key="3">
    <source>
        <dbReference type="Proteomes" id="UP000494363"/>
    </source>
</evidence>
<feature type="compositionally biased region" description="Polar residues" evidence="1">
    <location>
        <begin position="40"/>
        <end position="49"/>
    </location>
</feature>
<keyword evidence="3" id="KW-1185">Reference proteome</keyword>
<proteinExistence type="predicted"/>
<evidence type="ECO:0000256" key="1">
    <source>
        <dbReference type="SAM" id="MobiDB-lite"/>
    </source>
</evidence>
<name>A0A6J5EHD2_9BURK</name>
<reference evidence="2 3" key="1">
    <citation type="submission" date="2020-04" db="EMBL/GenBank/DDBJ databases">
        <authorList>
            <person name="De Canck E."/>
        </authorList>
    </citation>
    <scope>NUCLEOTIDE SEQUENCE [LARGE SCALE GENOMIC DNA]</scope>
    <source>
        <strain evidence="2 3">LMG 29542</strain>
    </source>
</reference>
<feature type="region of interest" description="Disordered" evidence="1">
    <location>
        <begin position="1"/>
        <end position="78"/>
    </location>
</feature>
<feature type="compositionally biased region" description="Low complexity" evidence="1">
    <location>
        <begin position="58"/>
        <end position="78"/>
    </location>
</feature>
<evidence type="ECO:0000313" key="2">
    <source>
        <dbReference type="EMBL" id="CAB3765114.1"/>
    </source>
</evidence>
<accession>A0A6J5EHD2</accession>